<evidence type="ECO:0000256" key="1">
    <source>
        <dbReference type="ARBA" id="ARBA00022741"/>
    </source>
</evidence>
<dbReference type="Proteomes" id="UP000288547">
    <property type="component" value="Unassembled WGS sequence"/>
</dbReference>
<proteinExistence type="inferred from homology"/>
<comment type="similarity">
    <text evidence="3">Belongs to the TRAFAC class YlqF/YawG GTPase family. RsgA subfamily.</text>
</comment>
<feature type="binding site" evidence="3">
    <location>
        <position position="514"/>
    </location>
    <ligand>
        <name>Zn(2+)</name>
        <dbReference type="ChEBI" id="CHEBI:29105"/>
    </ligand>
</feature>
<accession>A0A444PPR6</accession>
<dbReference type="AlphaFoldDB" id="A0A444PPR6"/>
<feature type="domain" description="EngC GTPase" evidence="5">
    <location>
        <begin position="338"/>
        <end position="484"/>
    </location>
</feature>
<dbReference type="InterPro" id="IPR004881">
    <property type="entry name" value="Ribosome_biogen_GTPase_RsgA"/>
</dbReference>
<keyword evidence="1 3" id="KW-0547">Nucleotide-binding</keyword>
<comment type="function">
    <text evidence="3">One of several proteins that assist in the late maturation steps of the functional core of the 30S ribosomal subunit. Helps release RbfA from mature subunits. May play a role in the assembly of ribosomal proteins into the subunit. Circularly permuted GTPase that catalyzes slow GTP hydrolysis, GTPase activity is stimulated by the 30S ribosomal subunit.</text>
</comment>
<feature type="compositionally biased region" description="Low complexity" evidence="4">
    <location>
        <begin position="91"/>
        <end position="104"/>
    </location>
</feature>
<comment type="subunit">
    <text evidence="3">Monomer. Associates with 30S ribosomal subunit, binds 16S rRNA.</text>
</comment>
<dbReference type="GO" id="GO:0005525">
    <property type="term" value="F:GTP binding"/>
    <property type="evidence" value="ECO:0007669"/>
    <property type="project" value="UniProtKB-UniRule"/>
</dbReference>
<dbReference type="InterPro" id="IPR030378">
    <property type="entry name" value="G_CP_dom"/>
</dbReference>
<dbReference type="GO" id="GO:0046872">
    <property type="term" value="F:metal ion binding"/>
    <property type="evidence" value="ECO:0007669"/>
    <property type="project" value="UniProtKB-KW"/>
</dbReference>
<keyword evidence="3" id="KW-0862">Zinc</keyword>
<dbReference type="InterPro" id="IPR010914">
    <property type="entry name" value="RsgA_GTPase_dom"/>
</dbReference>
<keyword evidence="3" id="KW-0694">RNA-binding</keyword>
<comment type="caution">
    <text evidence="7">The sequence shown here is derived from an EMBL/GenBank/DDBJ whole genome shotgun (WGS) entry which is preliminary data.</text>
</comment>
<evidence type="ECO:0000259" key="6">
    <source>
        <dbReference type="PROSITE" id="PS51721"/>
    </source>
</evidence>
<reference evidence="7 8" key="1">
    <citation type="submission" date="2018-12" db="EMBL/GenBank/DDBJ databases">
        <authorList>
            <person name="Li F."/>
        </authorList>
    </citation>
    <scope>NUCLEOTIDE SEQUENCE [LARGE SCALE GENOMIC DNA]</scope>
    <source>
        <strain evidence="7 8">11W25H-1</strain>
    </source>
</reference>
<feature type="region of interest" description="Disordered" evidence="4">
    <location>
        <begin position="1"/>
        <end position="201"/>
    </location>
</feature>
<evidence type="ECO:0000313" key="7">
    <source>
        <dbReference type="EMBL" id="RWZ46405.1"/>
    </source>
</evidence>
<feature type="binding site" evidence="3">
    <location>
        <position position="510"/>
    </location>
    <ligand>
        <name>Zn(2+)</name>
        <dbReference type="ChEBI" id="CHEBI:29105"/>
    </ligand>
</feature>
<dbReference type="GO" id="GO:0005737">
    <property type="term" value="C:cytoplasm"/>
    <property type="evidence" value="ECO:0007669"/>
    <property type="project" value="UniProtKB-SubCell"/>
</dbReference>
<dbReference type="NCBIfam" id="TIGR00157">
    <property type="entry name" value="ribosome small subunit-dependent GTPase A"/>
    <property type="match status" value="1"/>
</dbReference>
<feature type="compositionally biased region" description="Basic residues" evidence="4">
    <location>
        <begin position="169"/>
        <end position="181"/>
    </location>
</feature>
<dbReference type="Gene3D" id="3.40.50.300">
    <property type="entry name" value="P-loop containing nucleotide triphosphate hydrolases"/>
    <property type="match status" value="1"/>
</dbReference>
<evidence type="ECO:0000256" key="2">
    <source>
        <dbReference type="ARBA" id="ARBA00023134"/>
    </source>
</evidence>
<comment type="cofactor">
    <cofactor evidence="3">
        <name>Zn(2+)</name>
        <dbReference type="ChEBI" id="CHEBI:29105"/>
    </cofactor>
    <text evidence="3">Binds 1 zinc ion per subunit.</text>
</comment>
<feature type="region of interest" description="Disordered" evidence="4">
    <location>
        <begin position="219"/>
        <end position="251"/>
    </location>
</feature>
<name>A0A444PPR6_9MICO</name>
<dbReference type="HAMAP" id="MF_01820">
    <property type="entry name" value="GTPase_RsgA"/>
    <property type="match status" value="1"/>
</dbReference>
<feature type="binding site" evidence="3">
    <location>
        <position position="523"/>
    </location>
    <ligand>
        <name>Zn(2+)</name>
        <dbReference type="ChEBI" id="CHEBI:29105"/>
    </ligand>
</feature>
<evidence type="ECO:0000313" key="8">
    <source>
        <dbReference type="Proteomes" id="UP000288547"/>
    </source>
</evidence>
<dbReference type="GO" id="GO:0042274">
    <property type="term" value="P:ribosomal small subunit biogenesis"/>
    <property type="evidence" value="ECO:0007669"/>
    <property type="project" value="UniProtKB-UniRule"/>
</dbReference>
<comment type="subcellular location">
    <subcellularLocation>
        <location evidence="3">Cytoplasm</location>
    </subcellularLocation>
</comment>
<dbReference type="InterPro" id="IPR027417">
    <property type="entry name" value="P-loop_NTPase"/>
</dbReference>
<feature type="compositionally biased region" description="Basic residues" evidence="4">
    <location>
        <begin position="133"/>
        <end position="144"/>
    </location>
</feature>
<dbReference type="PROSITE" id="PS51721">
    <property type="entry name" value="G_CP"/>
    <property type="match status" value="1"/>
</dbReference>
<dbReference type="GO" id="GO:0003924">
    <property type="term" value="F:GTPase activity"/>
    <property type="evidence" value="ECO:0007669"/>
    <property type="project" value="UniProtKB-UniRule"/>
</dbReference>
<feature type="compositionally biased region" description="Basic and acidic residues" evidence="4">
    <location>
        <begin position="182"/>
        <end position="191"/>
    </location>
</feature>
<dbReference type="PANTHER" id="PTHR32120:SF11">
    <property type="entry name" value="SMALL RIBOSOMAL SUBUNIT BIOGENESIS GTPASE RSGA 1, MITOCHONDRIAL-RELATED"/>
    <property type="match status" value="1"/>
</dbReference>
<dbReference type="Pfam" id="PF03193">
    <property type="entry name" value="RsgA_GTPase"/>
    <property type="match status" value="1"/>
</dbReference>
<feature type="compositionally biased region" description="Basic and acidic residues" evidence="4">
    <location>
        <begin position="73"/>
        <end position="90"/>
    </location>
</feature>
<keyword evidence="3" id="KW-0690">Ribosome biogenesis</keyword>
<feature type="compositionally biased region" description="Basic and acidic residues" evidence="4">
    <location>
        <begin position="116"/>
        <end position="132"/>
    </location>
</feature>
<organism evidence="7 8">
    <name type="scientific">Labedella phragmitis</name>
    <dbReference type="NCBI Taxonomy" id="2498849"/>
    <lineage>
        <taxon>Bacteria</taxon>
        <taxon>Bacillati</taxon>
        <taxon>Actinomycetota</taxon>
        <taxon>Actinomycetes</taxon>
        <taxon>Micrococcales</taxon>
        <taxon>Microbacteriaceae</taxon>
        <taxon>Labedella</taxon>
    </lineage>
</organism>
<evidence type="ECO:0000256" key="3">
    <source>
        <dbReference type="HAMAP-Rule" id="MF_01820"/>
    </source>
</evidence>
<dbReference type="PANTHER" id="PTHR32120">
    <property type="entry name" value="SMALL RIBOSOMAL SUBUNIT BIOGENESIS GTPASE RSGA"/>
    <property type="match status" value="1"/>
</dbReference>
<gene>
    <name evidence="3 7" type="primary">rsgA</name>
    <name evidence="7" type="ORF">ELQ90_15270</name>
</gene>
<dbReference type="PROSITE" id="PS50936">
    <property type="entry name" value="ENGC_GTPASE"/>
    <property type="match status" value="1"/>
</dbReference>
<dbReference type="CDD" id="cd01854">
    <property type="entry name" value="YjeQ_EngC"/>
    <property type="match status" value="1"/>
</dbReference>
<dbReference type="OrthoDB" id="9809485at2"/>
<keyword evidence="2 3" id="KW-0342">GTP-binding</keyword>
<dbReference type="GO" id="GO:0019843">
    <property type="term" value="F:rRNA binding"/>
    <property type="evidence" value="ECO:0007669"/>
    <property type="project" value="UniProtKB-KW"/>
</dbReference>
<feature type="compositionally biased region" description="Basic residues" evidence="4">
    <location>
        <begin position="1"/>
        <end position="17"/>
    </location>
</feature>
<evidence type="ECO:0000256" key="4">
    <source>
        <dbReference type="SAM" id="MobiDB-lite"/>
    </source>
</evidence>
<feature type="binding site" evidence="3">
    <location>
        <begin position="378"/>
        <end position="381"/>
    </location>
    <ligand>
        <name>GTP</name>
        <dbReference type="ChEBI" id="CHEBI:37565"/>
    </ligand>
</feature>
<protein>
    <recommendedName>
        <fullName evidence="3">Small ribosomal subunit biogenesis GTPase RsgA</fullName>
        <ecNumber evidence="3">3.6.1.-</ecNumber>
    </recommendedName>
</protein>
<keyword evidence="3" id="KW-0479">Metal-binding</keyword>
<dbReference type="SUPFAM" id="SSF52540">
    <property type="entry name" value="P-loop containing nucleoside triphosphate hydrolases"/>
    <property type="match status" value="1"/>
</dbReference>
<keyword evidence="8" id="KW-1185">Reference proteome</keyword>
<evidence type="ECO:0000259" key="5">
    <source>
        <dbReference type="PROSITE" id="PS50936"/>
    </source>
</evidence>
<dbReference type="Gene3D" id="1.10.40.50">
    <property type="entry name" value="Probable gtpase engc, domain 3"/>
    <property type="match status" value="1"/>
</dbReference>
<keyword evidence="3" id="KW-0699">rRNA-binding</keyword>
<feature type="compositionally biased region" description="Basic residues" evidence="4">
    <location>
        <begin position="61"/>
        <end position="72"/>
    </location>
</feature>
<feature type="binding site" evidence="3">
    <location>
        <begin position="425"/>
        <end position="433"/>
    </location>
    <ligand>
        <name>GTP</name>
        <dbReference type="ChEBI" id="CHEBI:37565"/>
    </ligand>
</feature>
<feature type="binding site" evidence="3">
    <location>
        <position position="516"/>
    </location>
    <ligand>
        <name>Zn(2+)</name>
        <dbReference type="ChEBI" id="CHEBI:29105"/>
    </ligand>
</feature>
<feature type="domain" description="CP-type G" evidence="6">
    <location>
        <begin position="329"/>
        <end position="486"/>
    </location>
</feature>
<sequence>MAGRARSHRRPGRAHRVRPVERRPVPRGGRRDGRSRHDHRLAGVDDAGGRGPRGPAPPLRRAGHRGGRSHHRDRPDGDLRGRPRPHDGWRARAGPRGTRGPRNGPLDHPGNRTHPTPRDRPARCARDRDQPTRRRRRGTGRRAQYHAPPAQRRPLAQLPRSPDGDRRSDHRSRRRGCPHRGHRDDRQDPPRVPDPLARHGGGAFRVSWWETADAEDDGEFDEFDEDSIRTRPNPKGSRPRTKQRPEHKDARTARVLSVDRGRYLVLLGEGTADERELTATRASELRRKSVVTGDQVDLVGDVSGDEGTLARIVRIRERSTLLRRSADDTDQVERVIVANADQMVVVVAAANPEPRARLVDRYLVAALDAGIRPILCITKTDLADPTEFLENFAGLDLDVVTSGSGGIPVDEITERLIGHSTVFVGHSGVGKSTLVNALVPEAGRAIGRVNEVTGRGRHTSSSTESYRVRAAAGSGWVIDTPGVRSFGLGHVDPANILKAYTDLAEIAEGCPRGCTHLPDAPDCAIAEAVERGELGEGGAARLDSFHRLLQSVVSAPKLGE</sequence>
<keyword evidence="3" id="KW-0963">Cytoplasm</keyword>
<feature type="compositionally biased region" description="Basic and acidic residues" evidence="4">
    <location>
        <begin position="18"/>
        <end position="32"/>
    </location>
</feature>
<dbReference type="EC" id="3.6.1.-" evidence="3"/>
<dbReference type="EMBL" id="RZNB01000007">
    <property type="protein sequence ID" value="RWZ46405.1"/>
    <property type="molecule type" value="Genomic_DNA"/>
</dbReference>
<keyword evidence="3" id="KW-0378">Hydrolase</keyword>